<organism evidence="1 2">
    <name type="scientific">Drosophila willistoni</name>
    <name type="common">Fruit fly</name>
    <dbReference type="NCBI Taxonomy" id="7260"/>
    <lineage>
        <taxon>Eukaryota</taxon>
        <taxon>Metazoa</taxon>
        <taxon>Ecdysozoa</taxon>
        <taxon>Arthropoda</taxon>
        <taxon>Hexapoda</taxon>
        <taxon>Insecta</taxon>
        <taxon>Pterygota</taxon>
        <taxon>Neoptera</taxon>
        <taxon>Endopterygota</taxon>
        <taxon>Diptera</taxon>
        <taxon>Brachycera</taxon>
        <taxon>Muscomorpha</taxon>
        <taxon>Ephydroidea</taxon>
        <taxon>Drosophilidae</taxon>
        <taxon>Drosophila</taxon>
        <taxon>Sophophora</taxon>
    </lineage>
</organism>
<sequence length="567" mass="64195">MYGLLRRLAGVSIGSSSKGYASFTLRDVVRETSDEAGTLLARFAKHIAVERYKDENHVLSPTTIRYADYFPITDDRYFQRSVEKTAASQLPALIIHASSYRANAATPKYAMALNALDAQCVSQLDKMDTTTVLETLYAFLFLIPNWLKRTDFYYKAVNRLAREFHHDDSKERFVQVCFYLGLQKKTQNTSELRSLLESHLEKHLPNLSEMDLAVICNAAYKTSTLVTGELREAFESALIRGILSIQLGNGQDALLVSYVKSLRLQRAGTEEVCRHLANICMNPAEISQLEPRGLTHILAFFAEQLWDQSDCLKVLVDRLSPLNMRAKDFATFLWASAQLNIQFSASRLKQLELVALRKLENREYDYFPDNLVDTCLSLSCFGHYSKQLIDAAEDLKASQRRQRAQPKVDSRLTTLRSAIAIEQPSWSELQSQEIFKEFARTPSYLLKDRSDLTTYARDLTSDAEIEGVDLVCPISGINLPSLRVQTVSNPSKIYFVELLTPQQTLRFSQQPTSLMRLKRRLLESLGQKVVVLHSDKMASNAKELQELLEASSETKKDESDVALGLSI</sequence>
<dbReference type="KEGG" id="dwi:6642608"/>
<keyword evidence="2" id="KW-1185">Reference proteome</keyword>
<dbReference type="FunCoup" id="B4MX29">
    <property type="interactions" value="7"/>
</dbReference>
<gene>
    <name evidence="1" type="primary">Dwil\GK15578</name>
    <name evidence="1" type="ORF">Dwil_GK15578</name>
</gene>
<dbReference type="Proteomes" id="UP000007798">
    <property type="component" value="Unassembled WGS sequence"/>
</dbReference>
<evidence type="ECO:0000313" key="2">
    <source>
        <dbReference type="Proteomes" id="UP000007798"/>
    </source>
</evidence>
<dbReference type="HOGENOM" id="CLU_019108_0_0_1"/>
<dbReference type="OMA" id="GHHSKQL"/>
<reference evidence="1 2" key="1">
    <citation type="journal article" date="2007" name="Nature">
        <title>Evolution of genes and genomes on the Drosophila phylogeny.</title>
        <authorList>
            <consortium name="Drosophila 12 Genomes Consortium"/>
            <person name="Clark A.G."/>
            <person name="Eisen M.B."/>
            <person name="Smith D.R."/>
            <person name="Bergman C.M."/>
            <person name="Oliver B."/>
            <person name="Markow T.A."/>
            <person name="Kaufman T.C."/>
            <person name="Kellis M."/>
            <person name="Gelbart W."/>
            <person name="Iyer V.N."/>
            <person name="Pollard D.A."/>
            <person name="Sackton T.B."/>
            <person name="Larracuente A.M."/>
            <person name="Singh N.D."/>
            <person name="Abad J.P."/>
            <person name="Abt D.N."/>
            <person name="Adryan B."/>
            <person name="Aguade M."/>
            <person name="Akashi H."/>
            <person name="Anderson W.W."/>
            <person name="Aquadro C.F."/>
            <person name="Ardell D.H."/>
            <person name="Arguello R."/>
            <person name="Artieri C.G."/>
            <person name="Barbash D.A."/>
            <person name="Barker D."/>
            <person name="Barsanti P."/>
            <person name="Batterham P."/>
            <person name="Batzoglou S."/>
            <person name="Begun D."/>
            <person name="Bhutkar A."/>
            <person name="Blanco E."/>
            <person name="Bosak S.A."/>
            <person name="Bradley R.K."/>
            <person name="Brand A.D."/>
            <person name="Brent M.R."/>
            <person name="Brooks A.N."/>
            <person name="Brown R.H."/>
            <person name="Butlin R.K."/>
            <person name="Caggese C."/>
            <person name="Calvi B.R."/>
            <person name="Bernardo de Carvalho A."/>
            <person name="Caspi A."/>
            <person name="Castrezana S."/>
            <person name="Celniker S.E."/>
            <person name="Chang J.L."/>
            <person name="Chapple C."/>
            <person name="Chatterji S."/>
            <person name="Chinwalla A."/>
            <person name="Civetta A."/>
            <person name="Clifton S.W."/>
            <person name="Comeron J.M."/>
            <person name="Costello J.C."/>
            <person name="Coyne J.A."/>
            <person name="Daub J."/>
            <person name="David R.G."/>
            <person name="Delcher A.L."/>
            <person name="Delehaunty K."/>
            <person name="Do C.B."/>
            <person name="Ebling H."/>
            <person name="Edwards K."/>
            <person name="Eickbush T."/>
            <person name="Evans J.D."/>
            <person name="Filipski A."/>
            <person name="Findeiss S."/>
            <person name="Freyhult E."/>
            <person name="Fulton L."/>
            <person name="Fulton R."/>
            <person name="Garcia A.C."/>
            <person name="Gardiner A."/>
            <person name="Garfield D.A."/>
            <person name="Garvin B.E."/>
            <person name="Gibson G."/>
            <person name="Gilbert D."/>
            <person name="Gnerre S."/>
            <person name="Godfrey J."/>
            <person name="Good R."/>
            <person name="Gotea V."/>
            <person name="Gravely B."/>
            <person name="Greenberg A.J."/>
            <person name="Griffiths-Jones S."/>
            <person name="Gross S."/>
            <person name="Guigo R."/>
            <person name="Gustafson E.A."/>
            <person name="Haerty W."/>
            <person name="Hahn M.W."/>
            <person name="Halligan D.L."/>
            <person name="Halpern A.L."/>
            <person name="Halter G.M."/>
            <person name="Han M.V."/>
            <person name="Heger A."/>
            <person name="Hillier L."/>
            <person name="Hinrichs A.S."/>
            <person name="Holmes I."/>
            <person name="Hoskins R.A."/>
            <person name="Hubisz M.J."/>
            <person name="Hultmark D."/>
            <person name="Huntley M.A."/>
            <person name="Jaffe D.B."/>
            <person name="Jagadeeshan S."/>
            <person name="Jeck W.R."/>
            <person name="Johnson J."/>
            <person name="Jones C.D."/>
            <person name="Jordan W.C."/>
            <person name="Karpen G.H."/>
            <person name="Kataoka E."/>
            <person name="Keightley P.D."/>
            <person name="Kheradpour P."/>
            <person name="Kirkness E.F."/>
            <person name="Koerich L.B."/>
            <person name="Kristiansen K."/>
            <person name="Kudrna D."/>
            <person name="Kulathinal R.J."/>
            <person name="Kumar S."/>
            <person name="Kwok R."/>
            <person name="Lander E."/>
            <person name="Langley C.H."/>
            <person name="Lapoint R."/>
            <person name="Lazzaro B.P."/>
            <person name="Lee S.J."/>
            <person name="Levesque L."/>
            <person name="Li R."/>
            <person name="Lin C.F."/>
            <person name="Lin M.F."/>
            <person name="Lindblad-Toh K."/>
            <person name="Llopart A."/>
            <person name="Long M."/>
            <person name="Low L."/>
            <person name="Lozovsky E."/>
            <person name="Lu J."/>
            <person name="Luo M."/>
            <person name="Machado C.A."/>
            <person name="Makalowski W."/>
            <person name="Marzo M."/>
            <person name="Matsuda M."/>
            <person name="Matzkin L."/>
            <person name="McAllister B."/>
            <person name="McBride C.S."/>
            <person name="McKernan B."/>
            <person name="McKernan K."/>
            <person name="Mendez-Lago M."/>
            <person name="Minx P."/>
            <person name="Mollenhauer M.U."/>
            <person name="Montooth K."/>
            <person name="Mount S.M."/>
            <person name="Mu X."/>
            <person name="Myers E."/>
            <person name="Negre B."/>
            <person name="Newfeld S."/>
            <person name="Nielsen R."/>
            <person name="Noor M.A."/>
            <person name="O'Grady P."/>
            <person name="Pachter L."/>
            <person name="Papaceit M."/>
            <person name="Parisi M.J."/>
            <person name="Parisi M."/>
            <person name="Parts L."/>
            <person name="Pedersen J.S."/>
            <person name="Pesole G."/>
            <person name="Phillippy A.M."/>
            <person name="Ponting C.P."/>
            <person name="Pop M."/>
            <person name="Porcelli D."/>
            <person name="Powell J.R."/>
            <person name="Prohaska S."/>
            <person name="Pruitt K."/>
            <person name="Puig M."/>
            <person name="Quesneville H."/>
            <person name="Ram K.R."/>
            <person name="Rand D."/>
            <person name="Rasmussen M.D."/>
            <person name="Reed L.K."/>
            <person name="Reenan R."/>
            <person name="Reily A."/>
            <person name="Remington K.A."/>
            <person name="Rieger T.T."/>
            <person name="Ritchie M.G."/>
            <person name="Robin C."/>
            <person name="Rogers Y.H."/>
            <person name="Rohde C."/>
            <person name="Rozas J."/>
            <person name="Rubenfield M.J."/>
            <person name="Ruiz A."/>
            <person name="Russo S."/>
            <person name="Salzberg S.L."/>
            <person name="Sanchez-Gracia A."/>
            <person name="Saranga D.J."/>
            <person name="Sato H."/>
            <person name="Schaeffer S.W."/>
            <person name="Schatz M.C."/>
            <person name="Schlenke T."/>
            <person name="Schwartz R."/>
            <person name="Segarra C."/>
            <person name="Singh R.S."/>
            <person name="Sirot L."/>
            <person name="Sirota M."/>
            <person name="Sisneros N.B."/>
            <person name="Smith C.D."/>
            <person name="Smith T.F."/>
            <person name="Spieth J."/>
            <person name="Stage D.E."/>
            <person name="Stark A."/>
            <person name="Stephan W."/>
            <person name="Strausberg R.L."/>
            <person name="Strempel S."/>
            <person name="Sturgill D."/>
            <person name="Sutton G."/>
            <person name="Sutton G.G."/>
            <person name="Tao W."/>
            <person name="Teichmann S."/>
            <person name="Tobari Y.N."/>
            <person name="Tomimura Y."/>
            <person name="Tsolas J.M."/>
            <person name="Valente V.L."/>
            <person name="Venter E."/>
            <person name="Venter J.C."/>
            <person name="Vicario S."/>
            <person name="Vieira F.G."/>
            <person name="Vilella A.J."/>
            <person name="Villasante A."/>
            <person name="Walenz B."/>
            <person name="Wang J."/>
            <person name="Wasserman M."/>
            <person name="Watts T."/>
            <person name="Wilson D."/>
            <person name="Wilson R.K."/>
            <person name="Wing R.A."/>
            <person name="Wolfner M.F."/>
            <person name="Wong A."/>
            <person name="Wong G.K."/>
            <person name="Wu C.I."/>
            <person name="Wu G."/>
            <person name="Yamamoto D."/>
            <person name="Yang H.P."/>
            <person name="Yang S.P."/>
            <person name="Yorke J.A."/>
            <person name="Yoshida K."/>
            <person name="Zdobnov E."/>
            <person name="Zhang P."/>
            <person name="Zhang Y."/>
            <person name="Zimin A.V."/>
            <person name="Baldwin J."/>
            <person name="Abdouelleil A."/>
            <person name="Abdulkadir J."/>
            <person name="Abebe A."/>
            <person name="Abera B."/>
            <person name="Abreu J."/>
            <person name="Acer S.C."/>
            <person name="Aftuck L."/>
            <person name="Alexander A."/>
            <person name="An P."/>
            <person name="Anderson E."/>
            <person name="Anderson S."/>
            <person name="Arachi H."/>
            <person name="Azer M."/>
            <person name="Bachantsang P."/>
            <person name="Barry A."/>
            <person name="Bayul T."/>
            <person name="Berlin A."/>
            <person name="Bessette D."/>
            <person name="Bloom T."/>
            <person name="Blye J."/>
            <person name="Boguslavskiy L."/>
            <person name="Bonnet C."/>
            <person name="Boukhgalter B."/>
            <person name="Bourzgui I."/>
            <person name="Brown A."/>
            <person name="Cahill P."/>
            <person name="Channer S."/>
            <person name="Cheshatsang Y."/>
            <person name="Chuda L."/>
            <person name="Citroen M."/>
            <person name="Collymore A."/>
            <person name="Cooke P."/>
            <person name="Costello M."/>
            <person name="D'Aco K."/>
            <person name="Daza R."/>
            <person name="De Haan G."/>
            <person name="DeGray S."/>
            <person name="DeMaso C."/>
            <person name="Dhargay N."/>
            <person name="Dooley K."/>
            <person name="Dooley E."/>
            <person name="Doricent M."/>
            <person name="Dorje P."/>
            <person name="Dorjee K."/>
            <person name="Dupes A."/>
            <person name="Elong R."/>
            <person name="Falk J."/>
            <person name="Farina A."/>
            <person name="Faro S."/>
            <person name="Ferguson D."/>
            <person name="Fisher S."/>
            <person name="Foley C.D."/>
            <person name="Franke A."/>
            <person name="Friedrich D."/>
            <person name="Gadbois L."/>
            <person name="Gearin G."/>
            <person name="Gearin C.R."/>
            <person name="Giannoukos G."/>
            <person name="Goode T."/>
            <person name="Graham J."/>
            <person name="Grandbois E."/>
            <person name="Grewal S."/>
            <person name="Gyaltsen K."/>
            <person name="Hafez N."/>
            <person name="Hagos B."/>
            <person name="Hall J."/>
            <person name="Henson C."/>
            <person name="Hollinger A."/>
            <person name="Honan T."/>
            <person name="Huard M.D."/>
            <person name="Hughes L."/>
            <person name="Hurhula B."/>
            <person name="Husby M.E."/>
            <person name="Kamat A."/>
            <person name="Kanga B."/>
            <person name="Kashin S."/>
            <person name="Khazanovich D."/>
            <person name="Kisner P."/>
            <person name="Lance K."/>
            <person name="Lara M."/>
            <person name="Lee W."/>
            <person name="Lennon N."/>
            <person name="Letendre F."/>
            <person name="LeVine R."/>
            <person name="Lipovsky A."/>
            <person name="Liu X."/>
            <person name="Liu J."/>
            <person name="Liu S."/>
            <person name="Lokyitsang T."/>
            <person name="Lokyitsang Y."/>
            <person name="Lubonja R."/>
            <person name="Lui A."/>
            <person name="MacDonald P."/>
            <person name="Magnisalis V."/>
            <person name="Maru K."/>
            <person name="Matthews C."/>
            <person name="McCusker W."/>
            <person name="McDonough S."/>
            <person name="Mehta T."/>
            <person name="Meldrim J."/>
            <person name="Meneus L."/>
            <person name="Mihai O."/>
            <person name="Mihalev A."/>
            <person name="Mihova T."/>
            <person name="Mittelman R."/>
            <person name="Mlenga V."/>
            <person name="Montmayeur A."/>
            <person name="Mulrain L."/>
            <person name="Navidi A."/>
            <person name="Naylor J."/>
            <person name="Negash T."/>
            <person name="Nguyen T."/>
            <person name="Nguyen N."/>
            <person name="Nicol R."/>
            <person name="Norbu C."/>
            <person name="Norbu N."/>
            <person name="Novod N."/>
            <person name="O'Neill B."/>
            <person name="Osman S."/>
            <person name="Markiewicz E."/>
            <person name="Oyono O.L."/>
            <person name="Patti C."/>
            <person name="Phunkhang P."/>
            <person name="Pierre F."/>
            <person name="Priest M."/>
            <person name="Raghuraman S."/>
            <person name="Rege F."/>
            <person name="Reyes R."/>
            <person name="Rise C."/>
            <person name="Rogov P."/>
            <person name="Ross K."/>
            <person name="Ryan E."/>
            <person name="Settipalli S."/>
            <person name="Shea T."/>
            <person name="Sherpa N."/>
            <person name="Shi L."/>
            <person name="Shih D."/>
            <person name="Sparrow T."/>
            <person name="Spaulding J."/>
            <person name="Stalker J."/>
            <person name="Stange-Thomann N."/>
            <person name="Stavropoulos S."/>
            <person name="Stone C."/>
            <person name="Strader C."/>
            <person name="Tesfaye S."/>
            <person name="Thomson T."/>
            <person name="Thoulutsang Y."/>
            <person name="Thoulutsang D."/>
            <person name="Topham K."/>
            <person name="Topping I."/>
            <person name="Tsamla T."/>
            <person name="Vassiliev H."/>
            <person name="Vo A."/>
            <person name="Wangchuk T."/>
            <person name="Wangdi T."/>
            <person name="Weiand M."/>
            <person name="Wilkinson J."/>
            <person name="Wilson A."/>
            <person name="Yadav S."/>
            <person name="Young G."/>
            <person name="Yu Q."/>
            <person name="Zembek L."/>
            <person name="Zhong D."/>
            <person name="Zimmer A."/>
            <person name="Zwirko Z."/>
            <person name="Jaffe D.B."/>
            <person name="Alvarez P."/>
            <person name="Brockman W."/>
            <person name="Butler J."/>
            <person name="Chin C."/>
            <person name="Gnerre S."/>
            <person name="Grabherr M."/>
            <person name="Kleber M."/>
            <person name="Mauceli E."/>
            <person name="MacCallum I."/>
        </authorList>
    </citation>
    <scope>NUCLEOTIDE SEQUENCE [LARGE SCALE GENOMIC DNA]</scope>
    <source>
        <strain evidence="2">Tucson 14030-0811.24</strain>
    </source>
</reference>
<dbReference type="AlphaFoldDB" id="B4MX29"/>
<dbReference type="PhylomeDB" id="B4MX29"/>
<dbReference type="OrthoDB" id="6579040at2759"/>
<evidence type="ECO:0008006" key="3">
    <source>
        <dbReference type="Google" id="ProtNLM"/>
    </source>
</evidence>
<accession>B4MX29</accession>
<protein>
    <recommendedName>
        <fullName evidence="3">RAP domain-containing protein</fullName>
    </recommendedName>
</protein>
<evidence type="ECO:0000313" key="1">
    <source>
        <dbReference type="EMBL" id="EDW76668.1"/>
    </source>
</evidence>
<proteinExistence type="predicted"/>
<dbReference type="GO" id="GO:0005759">
    <property type="term" value="C:mitochondrial matrix"/>
    <property type="evidence" value="ECO:0007669"/>
    <property type="project" value="EnsemblMetazoa"/>
</dbReference>
<dbReference type="InParanoid" id="B4MX29"/>
<name>B4MX29_DROWI</name>
<dbReference type="eggNOG" id="ENOG502S7BZ">
    <property type="taxonomic scope" value="Eukaryota"/>
</dbReference>
<dbReference type="EMBL" id="CH963857">
    <property type="protein sequence ID" value="EDW76668.1"/>
    <property type="molecule type" value="Genomic_DNA"/>
</dbReference>